<dbReference type="Proteomes" id="UP000245263">
    <property type="component" value="Chromosome 1"/>
</dbReference>
<evidence type="ECO:0000313" key="2">
    <source>
        <dbReference type="EMBL" id="BDA79190.1"/>
    </source>
</evidence>
<dbReference type="Pfam" id="PF03559">
    <property type="entry name" value="Hexose_dehydrat"/>
    <property type="match status" value="2"/>
</dbReference>
<reference evidence="2 3" key="1">
    <citation type="submission" date="2021-08" db="EMBL/GenBank/DDBJ databases">
        <title>Complete genome sequence of Leptospira kobayashii strain E30.</title>
        <authorList>
            <person name="Nakao R."/>
            <person name="Nakamura S."/>
            <person name="Masuzawa T."/>
            <person name="Koizumi N."/>
        </authorList>
    </citation>
    <scope>NUCLEOTIDE SEQUENCE [LARGE SCALE GENOMIC DNA]</scope>
    <source>
        <strain evidence="2 3">E30</strain>
    </source>
</reference>
<protein>
    <submittedName>
        <fullName evidence="2">DNDP-4-keto-6-deoxy-glucose-2,3- dehydratase</fullName>
    </submittedName>
</protein>
<dbReference type="InterPro" id="IPR005212">
    <property type="entry name" value="EvaA-like"/>
</dbReference>
<feature type="domain" description="dTDP-4-dehydro-6-deoxy-alpha-D-glucopyranose 2,3-dehydratase" evidence="1">
    <location>
        <begin position="257"/>
        <end position="458"/>
    </location>
</feature>
<accession>A0ABN6KDU5</accession>
<keyword evidence="3" id="KW-1185">Reference proteome</keyword>
<sequence>MNYSEKISISIEAIKGENSMDDFWSWYNTRLAKNAFDITEIPLRDVSNWNYNDESVSHSSGKFFKVYGIEVETDFYGKRKWDQPIISQPEIGILGFIVREIKGILHFLVQAKMEPGNINILQISPSVQATKSNYTRVHGGNSTPFIENFLFKKDESVVYDQLQSEQGSRFLKKRNRNMILDLTNVDFPDSIPDDFFWLTLGQLKALLNVDNIINMDSRTVLSGLPNYTVGNTSYKKNIYSDSLRADDEKSFRPLSYLFSWIANLKSNFEIKANLKPLIEMKGWVTSDEKISSSGDRCFDVIGVKIGASNREVKSWSQPILASKHVLLNGIVMQKLGGVPHLLFQAAFEPGNFDGVELAPTVQSSLLEFDHDPSNPNLSFAGYFDKDFSDKEVLYDSLQSEEGGRFYHDQNRYSIIHLKENTIDKIPENYMWITLNQAKKLILINNIFNVESRSLLSCMI</sequence>
<dbReference type="EMBL" id="AP025028">
    <property type="protein sequence ID" value="BDA79190.1"/>
    <property type="molecule type" value="Genomic_DNA"/>
</dbReference>
<gene>
    <name evidence="2" type="ORF">LPTSP3_g21200</name>
</gene>
<proteinExistence type="predicted"/>
<dbReference type="Gene3D" id="3.90.79.40">
    <property type="entry name" value="EvaA sugar 2,3-dehydratase subunit"/>
    <property type="match status" value="2"/>
</dbReference>
<feature type="domain" description="dTDP-4-dehydro-6-deoxy-alpha-D-glucopyranose 2,3-dehydratase" evidence="1">
    <location>
        <begin position="22"/>
        <end position="224"/>
    </location>
</feature>
<dbReference type="RefSeq" id="WP_167837110.1">
    <property type="nucleotide sequence ID" value="NZ_AP025028.1"/>
</dbReference>
<evidence type="ECO:0000259" key="1">
    <source>
        <dbReference type="Pfam" id="PF03559"/>
    </source>
</evidence>
<name>A0ABN6KDU5_9LEPT</name>
<evidence type="ECO:0000313" key="3">
    <source>
        <dbReference type="Proteomes" id="UP000245263"/>
    </source>
</evidence>
<organism evidence="2 3">
    <name type="scientific">Leptospira kobayashii</name>
    <dbReference type="NCBI Taxonomy" id="1917830"/>
    <lineage>
        <taxon>Bacteria</taxon>
        <taxon>Pseudomonadati</taxon>
        <taxon>Spirochaetota</taxon>
        <taxon>Spirochaetia</taxon>
        <taxon>Leptospirales</taxon>
        <taxon>Leptospiraceae</taxon>
        <taxon>Leptospira</taxon>
    </lineage>
</organism>
<dbReference type="InterPro" id="IPR038153">
    <property type="entry name" value="EvaA-like_sf"/>
</dbReference>